<accession>A0A8S5NJI7</accession>
<proteinExistence type="predicted"/>
<organism evidence="1">
    <name type="scientific">Siphoviridae sp. cttFh17</name>
    <dbReference type="NCBI Taxonomy" id="2826491"/>
    <lineage>
        <taxon>Viruses</taxon>
        <taxon>Duplodnaviria</taxon>
        <taxon>Heunggongvirae</taxon>
        <taxon>Uroviricota</taxon>
        <taxon>Caudoviricetes</taxon>
    </lineage>
</organism>
<protein>
    <submittedName>
        <fullName evidence="1">Uncharacterized protein</fullName>
    </submittedName>
</protein>
<evidence type="ECO:0000313" key="1">
    <source>
        <dbReference type="EMBL" id="DAD94384.1"/>
    </source>
</evidence>
<sequence length="93" mass="10816">MKLGDVYINKDTKELIQIDSFASHMGKFWEDTENTIVIFRQLEKHGGIVGSLPSFNGYGTSEEIEAEYDLLISQEELNKYNDWNDIFELVEHK</sequence>
<name>A0A8S5NJI7_9CAUD</name>
<reference evidence="1" key="1">
    <citation type="journal article" date="2021" name="Proc. Natl. Acad. Sci. U.S.A.">
        <title>A Catalog of Tens of Thousands of Viruses from Human Metagenomes Reveals Hidden Associations with Chronic Diseases.</title>
        <authorList>
            <person name="Tisza M.J."/>
            <person name="Buck C.B."/>
        </authorList>
    </citation>
    <scope>NUCLEOTIDE SEQUENCE</scope>
    <source>
        <strain evidence="1">CttFh17</strain>
    </source>
</reference>
<dbReference type="EMBL" id="BK015176">
    <property type="protein sequence ID" value="DAD94384.1"/>
    <property type="molecule type" value="Genomic_DNA"/>
</dbReference>